<protein>
    <recommendedName>
        <fullName evidence="11">NodB homology domain-containing protein</fullName>
    </recommendedName>
</protein>
<dbReference type="GO" id="GO:0005975">
    <property type="term" value="P:carbohydrate metabolic process"/>
    <property type="evidence" value="ECO:0007669"/>
    <property type="project" value="InterPro"/>
</dbReference>
<dbReference type="SUPFAM" id="SSF57196">
    <property type="entry name" value="EGF/Laminin"/>
    <property type="match status" value="1"/>
</dbReference>
<dbReference type="SMART" id="SM00181">
    <property type="entry name" value="EGF"/>
    <property type="match status" value="6"/>
</dbReference>
<evidence type="ECO:0000256" key="1">
    <source>
        <dbReference type="ARBA" id="ARBA00022536"/>
    </source>
</evidence>
<dbReference type="InterPro" id="IPR000152">
    <property type="entry name" value="EGF-type_Asp/Asn_hydroxyl_site"/>
</dbReference>
<dbReference type="InterPro" id="IPR011330">
    <property type="entry name" value="Glyco_hydro/deAcase_b/a-brl"/>
</dbReference>
<dbReference type="CDD" id="cd00054">
    <property type="entry name" value="EGF_CA"/>
    <property type="match status" value="2"/>
</dbReference>
<dbReference type="InterPro" id="IPR000742">
    <property type="entry name" value="EGF"/>
</dbReference>
<feature type="disulfide bond" evidence="5">
    <location>
        <begin position="733"/>
        <end position="742"/>
    </location>
</feature>
<dbReference type="EMBL" id="KQ244456">
    <property type="protein sequence ID" value="KNC74390.1"/>
    <property type="molecule type" value="Genomic_DNA"/>
</dbReference>
<dbReference type="RefSeq" id="XP_014148292.1">
    <property type="nucleotide sequence ID" value="XM_014292817.1"/>
</dbReference>
<dbReference type="SUPFAM" id="SSF57184">
    <property type="entry name" value="Growth factor receptor domain"/>
    <property type="match status" value="2"/>
</dbReference>
<dbReference type="OrthoDB" id="407355at2759"/>
<dbReference type="InterPro" id="IPR009030">
    <property type="entry name" value="Growth_fac_rcpt_cys_sf"/>
</dbReference>
<evidence type="ECO:0000256" key="6">
    <source>
        <dbReference type="SAM" id="SignalP"/>
    </source>
</evidence>
<dbReference type="InterPro" id="IPR018097">
    <property type="entry name" value="EGF_Ca-bd_CS"/>
</dbReference>
<feature type="disulfide bond" evidence="5">
    <location>
        <begin position="446"/>
        <end position="463"/>
    </location>
</feature>
<dbReference type="GeneID" id="25913565"/>
<dbReference type="Gene3D" id="2.10.25.10">
    <property type="entry name" value="Laminin"/>
    <property type="match status" value="2"/>
</dbReference>
<gene>
    <name evidence="9" type="ORF">SARC_13061</name>
</gene>
<dbReference type="SMART" id="SM00179">
    <property type="entry name" value="EGF_CA"/>
    <property type="match status" value="3"/>
</dbReference>
<evidence type="ECO:0000256" key="2">
    <source>
        <dbReference type="ARBA" id="ARBA00022729"/>
    </source>
</evidence>
<proteinExistence type="predicted"/>
<dbReference type="Pfam" id="PF01522">
    <property type="entry name" value="Polysacc_deac_1"/>
    <property type="match status" value="1"/>
</dbReference>
<dbReference type="PANTHER" id="PTHR24039:SF58">
    <property type="entry name" value="EGF-LIKE DOMAIN-CONTAINING PROTEIN"/>
    <property type="match status" value="1"/>
</dbReference>
<evidence type="ECO:0000256" key="5">
    <source>
        <dbReference type="PROSITE-ProRule" id="PRU00076"/>
    </source>
</evidence>
<keyword evidence="10" id="KW-1185">Reference proteome</keyword>
<dbReference type="PROSITE" id="PS51677">
    <property type="entry name" value="NODB"/>
    <property type="match status" value="1"/>
</dbReference>
<dbReference type="AlphaFoldDB" id="A0A0L0FC97"/>
<dbReference type="InterPro" id="IPR049883">
    <property type="entry name" value="NOTCH1_EGF-like"/>
</dbReference>
<dbReference type="PANTHER" id="PTHR24039">
    <property type="entry name" value="FIBRILLIN-RELATED"/>
    <property type="match status" value="1"/>
</dbReference>
<dbReference type="PROSITE" id="PS50026">
    <property type="entry name" value="EGF_3"/>
    <property type="match status" value="4"/>
</dbReference>
<feature type="domain" description="EGF-like" evidence="7">
    <location>
        <begin position="362"/>
        <end position="403"/>
    </location>
</feature>
<dbReference type="PROSITE" id="PS00022">
    <property type="entry name" value="EGF_1"/>
    <property type="match status" value="3"/>
</dbReference>
<organism evidence="9 10">
    <name type="scientific">Sphaeroforma arctica JP610</name>
    <dbReference type="NCBI Taxonomy" id="667725"/>
    <lineage>
        <taxon>Eukaryota</taxon>
        <taxon>Ichthyosporea</taxon>
        <taxon>Ichthyophonida</taxon>
        <taxon>Sphaeroforma</taxon>
    </lineage>
</organism>
<evidence type="ECO:0008006" key="11">
    <source>
        <dbReference type="Google" id="ProtNLM"/>
    </source>
</evidence>
<feature type="chain" id="PRO_5005538634" description="NodB homology domain-containing protein" evidence="6">
    <location>
        <begin position="24"/>
        <end position="908"/>
    </location>
</feature>
<evidence type="ECO:0000259" key="7">
    <source>
        <dbReference type="PROSITE" id="PS50026"/>
    </source>
</evidence>
<keyword evidence="2 6" id="KW-0732">Signal</keyword>
<feature type="domain" description="EGF-like" evidence="7">
    <location>
        <begin position="476"/>
        <end position="517"/>
    </location>
</feature>
<dbReference type="Pfam" id="PF07645">
    <property type="entry name" value="EGF_CA"/>
    <property type="match status" value="2"/>
</dbReference>
<name>A0A0L0FC97_9EUKA</name>
<comment type="caution">
    <text evidence="5">Lacks conserved residue(s) required for the propagation of feature annotation.</text>
</comment>
<dbReference type="InterPro" id="IPR001881">
    <property type="entry name" value="EGF-like_Ca-bd_dom"/>
</dbReference>
<feature type="disulfide bond" evidence="5">
    <location>
        <begin position="465"/>
        <end position="474"/>
    </location>
</feature>
<dbReference type="Proteomes" id="UP000054560">
    <property type="component" value="Unassembled WGS sequence"/>
</dbReference>
<feature type="disulfide bond" evidence="5">
    <location>
        <begin position="507"/>
        <end position="516"/>
    </location>
</feature>
<sequence length="908" mass="97951">MYCLHISSGLFALVSSFAALTLAQPVGTQHPLTYTNNGYIGNTWIESFWTTNDNVYWRCTRPGLIAITYDDGPAIELSSSDRTYKALDLHSRLGVPATFFVLGKYTDVDDPALQQKIHDVLRRMVDEGHQIAHHSVTHKRITENPNFIAELEEQNAWFAANFVYGDILRSSNGVRYVRPPYLDMDDLSANALGAAGYKVVQRSASSKDTTVGNTADIGSSHIWCDTESGYSCPTEYPAPLNAEISVSQNSWIGLFHDRGAAFDSSITAEFMITRARQMGYRFVTVAECLGDSPLCSCPENAFCDENRDCFCNEGYTMISNQCVENADECLPELSCSPGSIRLGNKCVCEDGFQMNADLTCDDIDECLTDGICSMTPGSECINTPGFFTCACPENTALLNGHCIMTGCSGCPPNAGNINGECMCADGYVKDGGGACVDIDECALDACAALTNTECVNTDGSFVCQCQPFWLGPACIEYDYCGMDPNACTGAGYSGECSNSGSGPVCTCLPEWTGDSCEISKGDCYATVQYPVGALNPDSGQEIAFASLGVGACLMGLVVDVGTYRMNGQEFIDAPFEIYIDNNDDETDGYTGSAVTGARWRVKYHKVCEYPTASSTYTGCSTIANADVNVVDNGPAGVSLVIPWESFGFANAPVGQTWRIGARSSNLLSDTRAYLPDTRYTDAVPIAYTIALPGTRRDTGEIMARAKGGKKCKEGTCSGRGTCTQGERGAVCWCEDGFDGEGCEVYDVCSLGDNPNSACERVSGVSTECISSNSGFTCAGLPNEFRMDPNLDLALASDTVLKGDADLDTRTQATLWTALNCQQLVEHVVQSILRQALVVELRSYLFTEIQIANARCASDTIAFEKELGKRLKEAAKVDDQADLWMQAIDCDTKGKCSGVKEKENQKKNH</sequence>
<dbReference type="CDD" id="cd19941">
    <property type="entry name" value="TIL"/>
    <property type="match status" value="1"/>
</dbReference>
<feature type="domain" description="EGF-like" evidence="7">
    <location>
        <begin position="437"/>
        <end position="475"/>
    </location>
</feature>
<dbReference type="InterPro" id="IPR002509">
    <property type="entry name" value="NODB_dom"/>
</dbReference>
<evidence type="ECO:0000313" key="9">
    <source>
        <dbReference type="EMBL" id="KNC74390.1"/>
    </source>
</evidence>
<evidence type="ECO:0000259" key="8">
    <source>
        <dbReference type="PROSITE" id="PS51677"/>
    </source>
</evidence>
<keyword evidence="1 5" id="KW-0245">EGF-like domain</keyword>
<dbReference type="SUPFAM" id="SSF88713">
    <property type="entry name" value="Glycoside hydrolase/deacetylase"/>
    <property type="match status" value="1"/>
</dbReference>
<feature type="domain" description="NodB homology" evidence="8">
    <location>
        <begin position="63"/>
        <end position="283"/>
    </location>
</feature>
<keyword evidence="3" id="KW-0677">Repeat</keyword>
<reference evidence="9 10" key="1">
    <citation type="submission" date="2011-02" db="EMBL/GenBank/DDBJ databases">
        <title>The Genome Sequence of Sphaeroforma arctica JP610.</title>
        <authorList>
            <consortium name="The Broad Institute Genome Sequencing Platform"/>
            <person name="Russ C."/>
            <person name="Cuomo C."/>
            <person name="Young S.K."/>
            <person name="Zeng Q."/>
            <person name="Gargeya S."/>
            <person name="Alvarado L."/>
            <person name="Berlin A."/>
            <person name="Chapman S.B."/>
            <person name="Chen Z."/>
            <person name="Freedman E."/>
            <person name="Gellesch M."/>
            <person name="Goldberg J."/>
            <person name="Griggs A."/>
            <person name="Gujja S."/>
            <person name="Heilman E."/>
            <person name="Heiman D."/>
            <person name="Howarth C."/>
            <person name="Mehta T."/>
            <person name="Neiman D."/>
            <person name="Pearson M."/>
            <person name="Roberts A."/>
            <person name="Saif S."/>
            <person name="Shea T."/>
            <person name="Shenoy N."/>
            <person name="Sisk P."/>
            <person name="Stolte C."/>
            <person name="Sykes S."/>
            <person name="White J."/>
            <person name="Yandava C."/>
            <person name="Burger G."/>
            <person name="Gray M.W."/>
            <person name="Holland P.W.H."/>
            <person name="King N."/>
            <person name="Lang F.B.F."/>
            <person name="Roger A.J."/>
            <person name="Ruiz-Trillo I."/>
            <person name="Haas B."/>
            <person name="Nusbaum C."/>
            <person name="Birren B."/>
        </authorList>
    </citation>
    <scope>NUCLEOTIDE SEQUENCE [LARGE SCALE GENOMIC DNA]</scope>
    <source>
        <strain evidence="9 10">JP610</strain>
    </source>
</reference>
<evidence type="ECO:0000313" key="10">
    <source>
        <dbReference type="Proteomes" id="UP000054560"/>
    </source>
</evidence>
<keyword evidence="4 5" id="KW-1015">Disulfide bond</keyword>
<dbReference type="eggNOG" id="KOG1217">
    <property type="taxonomic scope" value="Eukaryota"/>
</dbReference>
<dbReference type="STRING" id="667725.A0A0L0FC97"/>
<dbReference type="GO" id="GO:0005509">
    <property type="term" value="F:calcium ion binding"/>
    <property type="evidence" value="ECO:0007669"/>
    <property type="project" value="InterPro"/>
</dbReference>
<evidence type="ECO:0000256" key="4">
    <source>
        <dbReference type="ARBA" id="ARBA00023157"/>
    </source>
</evidence>
<feature type="domain" description="EGF-like" evidence="7">
    <location>
        <begin position="707"/>
        <end position="743"/>
    </location>
</feature>
<dbReference type="Gene3D" id="3.20.20.370">
    <property type="entry name" value="Glycoside hydrolase/deacetylase"/>
    <property type="match status" value="1"/>
</dbReference>
<dbReference type="PROSITE" id="PS00010">
    <property type="entry name" value="ASX_HYDROXYL"/>
    <property type="match status" value="2"/>
</dbReference>
<dbReference type="PROSITE" id="PS01186">
    <property type="entry name" value="EGF_2"/>
    <property type="match status" value="2"/>
</dbReference>
<evidence type="ECO:0000256" key="3">
    <source>
        <dbReference type="ARBA" id="ARBA00022737"/>
    </source>
</evidence>
<feature type="signal peptide" evidence="6">
    <location>
        <begin position="1"/>
        <end position="23"/>
    </location>
</feature>
<dbReference type="GO" id="GO:0016810">
    <property type="term" value="F:hydrolase activity, acting on carbon-nitrogen (but not peptide) bonds"/>
    <property type="evidence" value="ECO:0007669"/>
    <property type="project" value="InterPro"/>
</dbReference>
<dbReference type="PROSITE" id="PS01187">
    <property type="entry name" value="EGF_CA"/>
    <property type="match status" value="2"/>
</dbReference>
<feature type="disulfide bond" evidence="5">
    <location>
        <begin position="372"/>
        <end position="389"/>
    </location>
</feature>
<accession>A0A0L0FC97</accession>